<reference evidence="7" key="1">
    <citation type="submission" date="2021-12" db="EMBL/GenBank/DDBJ databases">
        <authorList>
            <person name="Zaccaron A."/>
            <person name="Stergiopoulos I."/>
        </authorList>
    </citation>
    <scope>NUCLEOTIDE SEQUENCE</scope>
    <source>
        <strain evidence="7">Race5_Kim</strain>
    </source>
</reference>
<dbReference type="OrthoDB" id="2151789at2759"/>
<dbReference type="GeneID" id="71989196"/>
<evidence type="ECO:0000256" key="1">
    <source>
        <dbReference type="ARBA" id="ARBA00005466"/>
    </source>
</evidence>
<evidence type="ECO:0000256" key="5">
    <source>
        <dbReference type="SAM" id="SignalP"/>
    </source>
</evidence>
<dbReference type="PANTHER" id="PTHR42973">
    <property type="entry name" value="BINDING OXIDOREDUCTASE, PUTATIVE (AFU_ORTHOLOGUE AFUA_1G17690)-RELATED"/>
    <property type="match status" value="1"/>
</dbReference>
<dbReference type="InterPro" id="IPR016167">
    <property type="entry name" value="FAD-bd_PCMH_sub1"/>
</dbReference>
<dbReference type="InterPro" id="IPR016166">
    <property type="entry name" value="FAD-bd_PCMH"/>
</dbReference>
<dbReference type="KEGG" id="ffu:CLAFUR5_09318"/>
<dbReference type="EMBL" id="CP090171">
    <property type="protein sequence ID" value="UJO21579.1"/>
    <property type="molecule type" value="Genomic_DNA"/>
</dbReference>
<dbReference type="InterPro" id="IPR006094">
    <property type="entry name" value="Oxid_FAD_bind_N"/>
</dbReference>
<evidence type="ECO:0000313" key="8">
    <source>
        <dbReference type="Proteomes" id="UP000756132"/>
    </source>
</evidence>
<evidence type="ECO:0000256" key="4">
    <source>
        <dbReference type="ARBA" id="ARBA00023002"/>
    </source>
</evidence>
<feature type="domain" description="FAD-binding PCMH-type" evidence="6">
    <location>
        <begin position="72"/>
        <end position="244"/>
    </location>
</feature>
<evidence type="ECO:0000259" key="6">
    <source>
        <dbReference type="PROSITE" id="PS51387"/>
    </source>
</evidence>
<feature type="chain" id="PRO_5040509233" description="FAD-binding PCMH-type domain-containing protein" evidence="5">
    <location>
        <begin position="23"/>
        <end position="526"/>
    </location>
</feature>
<feature type="signal peptide" evidence="5">
    <location>
        <begin position="1"/>
        <end position="22"/>
    </location>
</feature>
<dbReference type="GO" id="GO:0071949">
    <property type="term" value="F:FAD binding"/>
    <property type="evidence" value="ECO:0007669"/>
    <property type="project" value="InterPro"/>
</dbReference>
<dbReference type="SUPFAM" id="SSF56176">
    <property type="entry name" value="FAD-binding/transporter-associated domain-like"/>
    <property type="match status" value="1"/>
</dbReference>
<gene>
    <name evidence="7" type="ORF">CLAFUR5_09318</name>
</gene>
<sequence length="526" mass="57512">MVLTTVFRLVPLLSAILAPVLAAPSPNAVAACGVIERQYPAQYADNGLINSNISVGLVHTQQRQEYWSLANADNKPACMFFPKNAKDIAFAVQVLNNYTTVPWAVKGGGHNPNRGYSSSQDGVRIACEPNMKSTTLDANNLAHVGPGSRWTDVATALDPYNRAVVSGRLGHVGVASLSLGDGLSFLSTEYGLTADTIAGYVVITADGVIRNANKNENSDLFYALKGGGNQFAIVSEFILETFAIGQVWGGTKIFGKDQKDALLKATHNLVSDYYDPKAAVIVTFSTTLDTLVDIFVVFFFYNGPSPGKILDELNAIPALIDSTKGPRSYRDLINANSAFSLNGMRYLIRTGTFPRLPGADGLDIYNYTFDSWYDAAKKYQLTQLDNLIYSLAFQPIPHQLAAASKNAPNGVNLLGLDPAYGDKFFMEYDVSWLVAPTDKYAADSITQMTQPAQDYARSKYGNSPPTNYQSGDLSFTNFNPMFMNDAMYNQQPLQSYGQGTYQRLKQIQQQRDPKGLFSRTGGFKFI</sequence>
<comment type="similarity">
    <text evidence="1">Belongs to the oxygen-dependent FAD-linked oxidoreductase family.</text>
</comment>
<dbReference type="Gene3D" id="3.30.43.10">
    <property type="entry name" value="Uridine Diphospho-n-acetylenolpyruvylglucosamine Reductase, domain 2"/>
    <property type="match status" value="1"/>
</dbReference>
<dbReference type="InterPro" id="IPR050416">
    <property type="entry name" value="FAD-linked_Oxidoreductase"/>
</dbReference>
<dbReference type="GO" id="GO:0016491">
    <property type="term" value="F:oxidoreductase activity"/>
    <property type="evidence" value="ECO:0007669"/>
    <property type="project" value="UniProtKB-KW"/>
</dbReference>
<keyword evidence="2" id="KW-0285">Flavoprotein</keyword>
<name>A0A9Q8UT66_PASFU</name>
<reference evidence="7" key="2">
    <citation type="journal article" date="2022" name="Microb. Genom.">
        <title>A chromosome-scale genome assembly of the tomato pathogen Cladosporium fulvum reveals a compartmentalized genome architecture and the presence of a dispensable chromosome.</title>
        <authorList>
            <person name="Zaccaron A.Z."/>
            <person name="Chen L.H."/>
            <person name="Samaras A."/>
            <person name="Stergiopoulos I."/>
        </authorList>
    </citation>
    <scope>NUCLEOTIDE SEQUENCE</scope>
    <source>
        <strain evidence="7">Race5_Kim</strain>
    </source>
</reference>
<keyword evidence="3" id="KW-0274">FAD</keyword>
<dbReference type="InterPro" id="IPR036318">
    <property type="entry name" value="FAD-bd_PCMH-like_sf"/>
</dbReference>
<dbReference type="PROSITE" id="PS51387">
    <property type="entry name" value="FAD_PCMH"/>
    <property type="match status" value="1"/>
</dbReference>
<dbReference type="RefSeq" id="XP_047765945.1">
    <property type="nucleotide sequence ID" value="XM_047908466.1"/>
</dbReference>
<keyword evidence="8" id="KW-1185">Reference proteome</keyword>
<proteinExistence type="inferred from homology"/>
<keyword evidence="4" id="KW-0560">Oxidoreductase</keyword>
<dbReference type="Gene3D" id="3.30.465.10">
    <property type="match status" value="1"/>
</dbReference>
<dbReference type="PANTHER" id="PTHR42973:SF13">
    <property type="entry name" value="FAD-BINDING PCMH-TYPE DOMAIN-CONTAINING PROTEIN"/>
    <property type="match status" value="1"/>
</dbReference>
<evidence type="ECO:0000256" key="3">
    <source>
        <dbReference type="ARBA" id="ARBA00022827"/>
    </source>
</evidence>
<dbReference type="AlphaFoldDB" id="A0A9Q8UT66"/>
<protein>
    <recommendedName>
        <fullName evidence="6">FAD-binding PCMH-type domain-containing protein</fullName>
    </recommendedName>
</protein>
<evidence type="ECO:0000313" key="7">
    <source>
        <dbReference type="EMBL" id="UJO21579.1"/>
    </source>
</evidence>
<dbReference type="InterPro" id="IPR016169">
    <property type="entry name" value="FAD-bd_PCMH_sub2"/>
</dbReference>
<keyword evidence="5" id="KW-0732">Signal</keyword>
<dbReference type="Pfam" id="PF01565">
    <property type="entry name" value="FAD_binding_4"/>
    <property type="match status" value="1"/>
</dbReference>
<organism evidence="7 8">
    <name type="scientific">Passalora fulva</name>
    <name type="common">Tomato leaf mold</name>
    <name type="synonym">Cladosporium fulvum</name>
    <dbReference type="NCBI Taxonomy" id="5499"/>
    <lineage>
        <taxon>Eukaryota</taxon>
        <taxon>Fungi</taxon>
        <taxon>Dikarya</taxon>
        <taxon>Ascomycota</taxon>
        <taxon>Pezizomycotina</taxon>
        <taxon>Dothideomycetes</taxon>
        <taxon>Dothideomycetidae</taxon>
        <taxon>Mycosphaerellales</taxon>
        <taxon>Mycosphaerellaceae</taxon>
        <taxon>Fulvia</taxon>
    </lineage>
</organism>
<evidence type="ECO:0000256" key="2">
    <source>
        <dbReference type="ARBA" id="ARBA00022630"/>
    </source>
</evidence>
<dbReference type="Proteomes" id="UP000756132">
    <property type="component" value="Chromosome 9"/>
</dbReference>
<accession>A0A9Q8UT66</accession>
<dbReference type="Gene3D" id="3.40.462.20">
    <property type="match status" value="1"/>
</dbReference>